<sequence length="858" mass="100643">MREYLPKDPELADLFFKDDPEDVFCDLHEIGHGSFGAVYFARNSYSNEVVAIKKMSYNGKQTTEKWQDIIKEVKFLVQLRHPNTIEYKGCYLKDNTAWLVMEYCLGSASDLLEVHKKPLQEVEIAAITHGALLGLAYLHSHNMIHRDVKAGNILLTELGQVKLADFGSASIASPANSFVGTPYWMAPEVILAMDEGQYEGKVDIWSLGITCIELAERKPPLFNMNAMSALYHIAQNDSPTLQSNEWSDPFRSFVDYCLLKIPQDRPSSGELLRHDFVRRDRSPRILIDLIQRTKDAVRELDNLQYRKMKKILFQEKHNGPMGESQEEEEDSTGHGYKMNSVGSNHSIPSTSVSTGSQSSSVNSMPEVLDDPCSDKHPQDYTTGLVLLDRNRGLPLNFSPLSPQVTKQIHEHEQESELREQMSGYKRMRRQHQKQLIALENKLKAEMDEHRLKLQKEVETQANNAYIELEKLAKRHAVHTEKEMKTALTDEKKFQQQIVAQQKKELTTFLDNQKKQYKLCKEKIKEEMNEDHSTPKKEKQERLSKHKENMQHSQAEEEAHLLAQQRVFYDRNCRAFKRKTMIKRHDLEQEQIREELNKKKTQKEMEHAMLIRHDESTQELEQRQLKTLQKLRMDLIRLQHQTELENQIEYNNRRERELHRKHVMELRQQPKNLKVLELQIKKQFQDTCKVQTKQYKALRHHQMEVTPKAEHKTVLKALKDEQTRKLAILAEQYEQSINEMMASQALRLDESQEAECQALRQQLQQEMELLNAYQSKIKMQTEAQHEREQQKLEQKVSLRRAHLEQKMKEELGSLQKERTDRIKHLLERQERETDSFDMESMRLGFGNLGTLDFPKDDYR</sequence>
<evidence type="ECO:0000256" key="23">
    <source>
        <dbReference type="PROSITE-ProRule" id="PRU10141"/>
    </source>
</evidence>
<dbReference type="Ensembl" id="ENSSFAT00005039247.1">
    <property type="protein sequence ID" value="ENSSFAP00005037843.1"/>
    <property type="gene ID" value="ENSSFAG00005018819.1"/>
</dbReference>
<evidence type="ECO:0000256" key="11">
    <source>
        <dbReference type="ARBA" id="ARBA00022679"/>
    </source>
</evidence>
<evidence type="ECO:0000256" key="16">
    <source>
        <dbReference type="ARBA" id="ARBA00023054"/>
    </source>
</evidence>
<evidence type="ECO:0000256" key="20">
    <source>
        <dbReference type="ARBA" id="ARBA00043013"/>
    </source>
</evidence>
<evidence type="ECO:0000256" key="17">
    <source>
        <dbReference type="ARBA" id="ARBA00023136"/>
    </source>
</evidence>
<feature type="binding site" evidence="23">
    <location>
        <position position="54"/>
    </location>
    <ligand>
        <name>ATP</name>
        <dbReference type="ChEBI" id="CHEBI:30616"/>
    </ligand>
</feature>
<comment type="catalytic activity">
    <reaction evidence="22">
        <text>L-seryl-[protein] + ATP = O-phospho-L-seryl-[protein] + ADP + H(+)</text>
        <dbReference type="Rhea" id="RHEA:17989"/>
        <dbReference type="Rhea" id="RHEA-COMP:9863"/>
        <dbReference type="Rhea" id="RHEA-COMP:11604"/>
        <dbReference type="ChEBI" id="CHEBI:15378"/>
        <dbReference type="ChEBI" id="CHEBI:29999"/>
        <dbReference type="ChEBI" id="CHEBI:30616"/>
        <dbReference type="ChEBI" id="CHEBI:83421"/>
        <dbReference type="ChEBI" id="CHEBI:456216"/>
        <dbReference type="EC" id="2.7.11.1"/>
    </reaction>
</comment>
<dbReference type="SUPFAM" id="SSF56112">
    <property type="entry name" value="Protein kinase-like (PK-like)"/>
    <property type="match status" value="1"/>
</dbReference>
<evidence type="ECO:0000256" key="7">
    <source>
        <dbReference type="ARBA" id="ARBA00022475"/>
    </source>
</evidence>
<keyword evidence="14" id="KW-0418">Kinase</keyword>
<dbReference type="FunFam" id="1.10.510.10:FF:000030">
    <property type="entry name" value="Serine/threonine-protein kinase TAO2, putative"/>
    <property type="match status" value="1"/>
</dbReference>
<feature type="coiled-coil region" evidence="24">
    <location>
        <begin position="718"/>
        <end position="775"/>
    </location>
</feature>
<dbReference type="Proteomes" id="UP000472267">
    <property type="component" value="Unassembled WGS sequence"/>
</dbReference>
<keyword evidence="8" id="KW-0963">Cytoplasm</keyword>
<evidence type="ECO:0000256" key="10">
    <source>
        <dbReference type="ARBA" id="ARBA00022677"/>
    </source>
</evidence>
<dbReference type="AlphaFoldDB" id="A0A672I876"/>
<keyword evidence="15 23" id="KW-0067">ATP-binding</keyword>
<dbReference type="InterPro" id="IPR017441">
    <property type="entry name" value="Protein_kinase_ATP_BS"/>
</dbReference>
<evidence type="ECO:0000256" key="5">
    <source>
        <dbReference type="ARBA" id="ARBA00008874"/>
    </source>
</evidence>
<dbReference type="PANTHER" id="PTHR47167">
    <property type="entry name" value="SERINE/THREONINE-PROTEIN KINASE TAO1-LIKE PROTEIN"/>
    <property type="match status" value="1"/>
</dbReference>
<keyword evidence="9" id="KW-0723">Serine/threonine-protein kinase</keyword>
<dbReference type="PROSITE" id="PS50011">
    <property type="entry name" value="PROTEIN_KINASE_DOM"/>
    <property type="match status" value="1"/>
</dbReference>
<dbReference type="InterPro" id="IPR011009">
    <property type="entry name" value="Kinase-like_dom_sf"/>
</dbReference>
<evidence type="ECO:0000256" key="24">
    <source>
        <dbReference type="SAM" id="Coils"/>
    </source>
</evidence>
<reference evidence="27" key="2">
    <citation type="submission" date="2025-09" db="UniProtKB">
        <authorList>
            <consortium name="Ensembl"/>
        </authorList>
    </citation>
    <scope>IDENTIFICATION</scope>
</reference>
<evidence type="ECO:0000256" key="18">
    <source>
        <dbReference type="ARBA" id="ARBA00023204"/>
    </source>
</evidence>
<evidence type="ECO:0000256" key="14">
    <source>
        <dbReference type="ARBA" id="ARBA00022777"/>
    </source>
</evidence>
<dbReference type="GO" id="GO:0045121">
    <property type="term" value="C:membrane raft"/>
    <property type="evidence" value="ECO:0007669"/>
    <property type="project" value="UniProtKB-SubCell"/>
</dbReference>
<evidence type="ECO:0000256" key="22">
    <source>
        <dbReference type="ARBA" id="ARBA00048679"/>
    </source>
</evidence>
<evidence type="ECO:0000256" key="21">
    <source>
        <dbReference type="ARBA" id="ARBA00047899"/>
    </source>
</evidence>
<gene>
    <name evidence="27" type="primary">LOC115384403</name>
</gene>
<keyword evidence="16 24" id="KW-0175">Coiled coil</keyword>
<dbReference type="Gene3D" id="3.30.200.20">
    <property type="entry name" value="Phosphorylase Kinase, domain 1"/>
    <property type="match status" value="1"/>
</dbReference>
<evidence type="ECO:0000259" key="26">
    <source>
        <dbReference type="PROSITE" id="PS50011"/>
    </source>
</evidence>
<dbReference type="GO" id="GO:0005524">
    <property type="term" value="F:ATP binding"/>
    <property type="evidence" value="ECO:0007669"/>
    <property type="project" value="UniProtKB-UniRule"/>
</dbReference>
<proteinExistence type="inferred from homology"/>
<dbReference type="GO" id="GO:0004674">
    <property type="term" value="F:protein serine/threonine kinase activity"/>
    <property type="evidence" value="ECO:0007669"/>
    <property type="project" value="UniProtKB-KW"/>
</dbReference>
<comment type="catalytic activity">
    <reaction evidence="21">
        <text>L-threonyl-[protein] + ATP = O-phospho-L-threonyl-[protein] + ADP + H(+)</text>
        <dbReference type="Rhea" id="RHEA:46608"/>
        <dbReference type="Rhea" id="RHEA-COMP:11060"/>
        <dbReference type="Rhea" id="RHEA-COMP:11605"/>
        <dbReference type="ChEBI" id="CHEBI:15378"/>
        <dbReference type="ChEBI" id="CHEBI:30013"/>
        <dbReference type="ChEBI" id="CHEBI:30616"/>
        <dbReference type="ChEBI" id="CHEBI:61977"/>
        <dbReference type="ChEBI" id="CHEBI:456216"/>
        <dbReference type="EC" id="2.7.11.1"/>
    </reaction>
</comment>
<keyword evidence="28" id="KW-1185">Reference proteome</keyword>
<keyword evidence="13" id="KW-0227">DNA damage</keyword>
<comment type="subcellular location">
    <subcellularLocation>
        <location evidence="1">Cell membrane</location>
        <topology evidence="1">Peripheral membrane protein</topology>
    </subcellularLocation>
    <subcellularLocation>
        <location evidence="3">Cytoplasm</location>
    </subcellularLocation>
    <subcellularLocation>
        <location evidence="4">Lipid droplet</location>
    </subcellularLocation>
    <subcellularLocation>
        <location evidence="2">Membrane raft</location>
    </subcellularLocation>
</comment>
<dbReference type="GO" id="GO:0005737">
    <property type="term" value="C:cytoplasm"/>
    <property type="evidence" value="ECO:0007669"/>
    <property type="project" value="UniProtKB-SubCell"/>
</dbReference>
<accession>A0A672I876</accession>
<evidence type="ECO:0000256" key="9">
    <source>
        <dbReference type="ARBA" id="ARBA00022527"/>
    </source>
</evidence>
<evidence type="ECO:0000256" key="19">
    <source>
        <dbReference type="ARBA" id="ARBA00040009"/>
    </source>
</evidence>
<evidence type="ECO:0000256" key="13">
    <source>
        <dbReference type="ARBA" id="ARBA00022763"/>
    </source>
</evidence>
<evidence type="ECO:0000313" key="27">
    <source>
        <dbReference type="Ensembl" id="ENSSFAP00005037843.1"/>
    </source>
</evidence>
<feature type="compositionally biased region" description="Low complexity" evidence="25">
    <location>
        <begin position="346"/>
        <end position="363"/>
    </location>
</feature>
<evidence type="ECO:0000256" key="8">
    <source>
        <dbReference type="ARBA" id="ARBA00022490"/>
    </source>
</evidence>
<keyword evidence="7" id="KW-1003">Cell membrane</keyword>
<keyword evidence="11" id="KW-0808">Transferase</keyword>
<evidence type="ECO:0000256" key="2">
    <source>
        <dbReference type="ARBA" id="ARBA00004285"/>
    </source>
</evidence>
<keyword evidence="10" id="KW-0551">Lipid droplet</keyword>
<dbReference type="GO" id="GO:0051493">
    <property type="term" value="P:regulation of cytoskeleton organization"/>
    <property type="evidence" value="ECO:0007669"/>
    <property type="project" value="TreeGrafter"/>
</dbReference>
<feature type="domain" description="Protein kinase" evidence="26">
    <location>
        <begin position="24"/>
        <end position="277"/>
    </location>
</feature>
<feature type="region of interest" description="Disordered" evidence="25">
    <location>
        <begin position="525"/>
        <end position="554"/>
    </location>
</feature>
<name>A0A672I876_SALFA</name>
<evidence type="ECO:0000256" key="6">
    <source>
        <dbReference type="ARBA" id="ARBA00012513"/>
    </source>
</evidence>
<dbReference type="Pfam" id="PF00069">
    <property type="entry name" value="Pkinase"/>
    <property type="match status" value="1"/>
</dbReference>
<dbReference type="Gene3D" id="1.10.510.10">
    <property type="entry name" value="Transferase(Phosphotransferase) domain 1"/>
    <property type="match status" value="1"/>
</dbReference>
<reference evidence="27" key="1">
    <citation type="submission" date="2025-08" db="UniProtKB">
        <authorList>
            <consortium name="Ensembl"/>
        </authorList>
    </citation>
    <scope>IDENTIFICATION</scope>
</reference>
<dbReference type="PROSITE" id="PS00108">
    <property type="entry name" value="PROTEIN_KINASE_ST"/>
    <property type="match status" value="1"/>
</dbReference>
<dbReference type="EC" id="2.7.11.1" evidence="6"/>
<evidence type="ECO:0000256" key="3">
    <source>
        <dbReference type="ARBA" id="ARBA00004496"/>
    </source>
</evidence>
<protein>
    <recommendedName>
        <fullName evidence="19">Serine/threonine-protein kinase TAO3</fullName>
        <ecNumber evidence="6">2.7.11.1</ecNumber>
    </recommendedName>
    <alternativeName>
        <fullName evidence="20">Thousand and one amino acid protein 3</fullName>
    </alternativeName>
</protein>
<evidence type="ECO:0000256" key="12">
    <source>
        <dbReference type="ARBA" id="ARBA00022741"/>
    </source>
</evidence>
<dbReference type="SMART" id="SM00220">
    <property type="entry name" value="S_TKc"/>
    <property type="match status" value="1"/>
</dbReference>
<evidence type="ECO:0000256" key="4">
    <source>
        <dbReference type="ARBA" id="ARBA00004502"/>
    </source>
</evidence>
<keyword evidence="17" id="KW-0472">Membrane</keyword>
<keyword evidence="12 23" id="KW-0547">Nucleotide-binding</keyword>
<feature type="region of interest" description="Disordered" evidence="25">
    <location>
        <begin position="315"/>
        <end position="374"/>
    </location>
</feature>
<dbReference type="GO" id="GO:0005811">
    <property type="term" value="C:lipid droplet"/>
    <property type="evidence" value="ECO:0007669"/>
    <property type="project" value="UniProtKB-SubCell"/>
</dbReference>
<evidence type="ECO:0000256" key="15">
    <source>
        <dbReference type="ARBA" id="ARBA00022840"/>
    </source>
</evidence>
<dbReference type="InterPro" id="IPR008271">
    <property type="entry name" value="Ser/Thr_kinase_AS"/>
</dbReference>
<organism evidence="27 28">
    <name type="scientific">Salarias fasciatus</name>
    <name type="common">Jewelled blenny</name>
    <name type="synonym">Blennius fasciatus</name>
    <dbReference type="NCBI Taxonomy" id="181472"/>
    <lineage>
        <taxon>Eukaryota</taxon>
        <taxon>Metazoa</taxon>
        <taxon>Chordata</taxon>
        <taxon>Craniata</taxon>
        <taxon>Vertebrata</taxon>
        <taxon>Euteleostomi</taxon>
        <taxon>Actinopterygii</taxon>
        <taxon>Neopterygii</taxon>
        <taxon>Teleostei</taxon>
        <taxon>Neoteleostei</taxon>
        <taxon>Acanthomorphata</taxon>
        <taxon>Ovalentaria</taxon>
        <taxon>Blenniimorphae</taxon>
        <taxon>Blenniiformes</taxon>
        <taxon>Blennioidei</taxon>
        <taxon>Blenniidae</taxon>
        <taxon>Salariinae</taxon>
        <taxon>Salarias</taxon>
    </lineage>
</organism>
<dbReference type="GO" id="GO:0006281">
    <property type="term" value="P:DNA repair"/>
    <property type="evidence" value="ECO:0007669"/>
    <property type="project" value="UniProtKB-KW"/>
</dbReference>
<evidence type="ECO:0000256" key="25">
    <source>
        <dbReference type="SAM" id="MobiDB-lite"/>
    </source>
</evidence>
<evidence type="ECO:0000313" key="28">
    <source>
        <dbReference type="Proteomes" id="UP000472267"/>
    </source>
</evidence>
<dbReference type="InterPro" id="IPR051234">
    <property type="entry name" value="TAO_STE20_kinase"/>
</dbReference>
<dbReference type="PROSITE" id="PS00107">
    <property type="entry name" value="PROTEIN_KINASE_ATP"/>
    <property type="match status" value="1"/>
</dbReference>
<dbReference type="GO" id="GO:0005886">
    <property type="term" value="C:plasma membrane"/>
    <property type="evidence" value="ECO:0007669"/>
    <property type="project" value="UniProtKB-SubCell"/>
</dbReference>
<comment type="similarity">
    <text evidence="5">Belongs to the protein kinase superfamily. STE Ser/Thr protein kinase family. STE20 subfamily.</text>
</comment>
<evidence type="ECO:0000256" key="1">
    <source>
        <dbReference type="ARBA" id="ARBA00004202"/>
    </source>
</evidence>
<feature type="coiled-coil region" evidence="24">
    <location>
        <begin position="421"/>
        <end position="474"/>
    </location>
</feature>
<keyword evidence="18" id="KW-0234">DNA repair</keyword>
<dbReference type="InterPro" id="IPR000719">
    <property type="entry name" value="Prot_kinase_dom"/>
</dbReference>
<dbReference type="FunFam" id="3.30.200.20:FF:000029">
    <property type="entry name" value="Serine/threonine-protein kinase TAO2, putative"/>
    <property type="match status" value="1"/>
</dbReference>
<dbReference type="PANTHER" id="PTHR47167:SF10">
    <property type="entry name" value="SERINE_THREONINE-PROTEIN KINASE TAO3"/>
    <property type="match status" value="1"/>
</dbReference>